<evidence type="ECO:0000256" key="14">
    <source>
        <dbReference type="ARBA" id="ARBA00024209"/>
    </source>
</evidence>
<comment type="caution">
    <text evidence="20">The sequence shown here is derived from an EMBL/GenBank/DDBJ whole genome shotgun (WGS) entry which is preliminary data.</text>
</comment>
<keyword evidence="6 17" id="KW-0812">Transmembrane</keyword>
<dbReference type="Gene3D" id="3.30.40.10">
    <property type="entry name" value="Zinc/RING finger domain, C3HC4 (zinc finger)"/>
    <property type="match status" value="1"/>
</dbReference>
<feature type="region of interest" description="Disordered" evidence="16">
    <location>
        <begin position="27"/>
        <end position="54"/>
    </location>
</feature>
<evidence type="ECO:0000313" key="20">
    <source>
        <dbReference type="EMBL" id="KAK1366755.1"/>
    </source>
</evidence>
<dbReference type="FunFam" id="3.30.40.10:FF:000285">
    <property type="entry name" value="RING-H2 finger protein ATL43"/>
    <property type="match status" value="1"/>
</dbReference>
<dbReference type="Proteomes" id="UP001237642">
    <property type="component" value="Unassembled WGS sequence"/>
</dbReference>
<dbReference type="SUPFAM" id="SSF57850">
    <property type="entry name" value="RING/U-box"/>
    <property type="match status" value="1"/>
</dbReference>
<dbReference type="GO" id="GO:0016020">
    <property type="term" value="C:membrane"/>
    <property type="evidence" value="ECO:0007669"/>
    <property type="project" value="UniProtKB-SubCell"/>
</dbReference>
<feature type="chain" id="PRO_5042058262" description="RING-type E3 ubiquitin transferase" evidence="18">
    <location>
        <begin position="21"/>
        <end position="416"/>
    </location>
</feature>
<dbReference type="PANTHER" id="PTHR46539:SF2">
    <property type="entry name" value="RING-H2 FINGER PROTEIN ATL43"/>
    <property type="match status" value="1"/>
</dbReference>
<keyword evidence="12 17" id="KW-1133">Transmembrane helix</keyword>
<dbReference type="AlphaFoldDB" id="A0AAD8HG30"/>
<sequence>MIRLLCILLCLNLTLLYSQATNDSIASSTTSNSNPPLLSPPLPENSNSNSNQNQTKPLLKPSIHIIVGAIISAFSITFLIFLYIKHCKTANNAYPNTSRTNIDPYTHRKNSGIDPNIIDLLPVFRFSSLKGQKDGLECAVCLTNYEPTEVLRLLPKCKHAFHVECLDTWLDAHSTCPLCRHRVEPEDVLLIEHNKPTFLPQNQPQLNQASQLQDQELIAAFHRTSGRHSSAGEKVTTNPNGNLQITVQKQMGSRLSLDSSIISNKQLSSNSISLNCFEKPRKDQLLLDNNNNKLDHRLHHRIIISSSDVSYQRWSDVRPSDLLYIKSEMLMSESRRVSAASDGGSGKMVNKERSVSEIISRKRGMSNEVQQQRQRQQEGFVSRWLAWVSDTKNHRNNSRTNITTLPPPVLHATLDP</sequence>
<evidence type="ECO:0000256" key="13">
    <source>
        <dbReference type="ARBA" id="ARBA00023136"/>
    </source>
</evidence>
<evidence type="ECO:0000256" key="7">
    <source>
        <dbReference type="ARBA" id="ARBA00022723"/>
    </source>
</evidence>
<keyword evidence="7" id="KW-0479">Metal-binding</keyword>
<gene>
    <name evidence="20" type="ORF">POM88_042316</name>
</gene>
<evidence type="ECO:0000256" key="9">
    <source>
        <dbReference type="ARBA" id="ARBA00022771"/>
    </source>
</evidence>
<comment type="catalytic activity">
    <reaction evidence="1">
        <text>S-ubiquitinyl-[E2 ubiquitin-conjugating enzyme]-L-cysteine + [acceptor protein]-L-lysine = [E2 ubiquitin-conjugating enzyme]-L-cysteine + N(6)-ubiquitinyl-[acceptor protein]-L-lysine.</text>
        <dbReference type="EC" id="2.3.2.27"/>
    </reaction>
</comment>
<dbReference type="PANTHER" id="PTHR46539">
    <property type="entry name" value="E3 UBIQUITIN-PROTEIN LIGASE ATL42"/>
    <property type="match status" value="1"/>
</dbReference>
<evidence type="ECO:0000256" key="6">
    <source>
        <dbReference type="ARBA" id="ARBA00022692"/>
    </source>
</evidence>
<feature type="transmembrane region" description="Helical" evidence="17">
    <location>
        <begin position="63"/>
        <end position="84"/>
    </location>
</feature>
<dbReference type="SMART" id="SM00184">
    <property type="entry name" value="RING"/>
    <property type="match status" value="1"/>
</dbReference>
<comment type="pathway">
    <text evidence="3">Protein modification; protein ubiquitination.</text>
</comment>
<comment type="similarity">
    <text evidence="14">Belongs to the RING-type zinc finger family. ATL subfamily.</text>
</comment>
<evidence type="ECO:0000256" key="11">
    <source>
        <dbReference type="ARBA" id="ARBA00022833"/>
    </source>
</evidence>
<protein>
    <recommendedName>
        <fullName evidence="4">RING-type E3 ubiquitin transferase</fullName>
        <ecNumber evidence="4">2.3.2.27</ecNumber>
    </recommendedName>
</protein>
<feature type="region of interest" description="Disordered" evidence="16">
    <location>
        <begin position="395"/>
        <end position="416"/>
    </location>
</feature>
<feature type="domain" description="RING-type" evidence="19">
    <location>
        <begin position="138"/>
        <end position="180"/>
    </location>
</feature>
<proteinExistence type="inferred from homology"/>
<reference evidence="20" key="2">
    <citation type="submission" date="2023-05" db="EMBL/GenBank/DDBJ databases">
        <authorList>
            <person name="Schelkunov M.I."/>
        </authorList>
    </citation>
    <scope>NUCLEOTIDE SEQUENCE</scope>
    <source>
        <strain evidence="20">Hsosn_3</strain>
        <tissue evidence="20">Leaf</tissue>
    </source>
</reference>
<keyword evidence="8 18" id="KW-0732">Signal</keyword>
<evidence type="ECO:0000256" key="10">
    <source>
        <dbReference type="ARBA" id="ARBA00022786"/>
    </source>
</evidence>
<dbReference type="InterPro" id="IPR013083">
    <property type="entry name" value="Znf_RING/FYVE/PHD"/>
</dbReference>
<evidence type="ECO:0000256" key="15">
    <source>
        <dbReference type="PROSITE-ProRule" id="PRU00175"/>
    </source>
</evidence>
<keyword evidence="13 17" id="KW-0472">Membrane</keyword>
<feature type="compositionally biased region" description="Low complexity" evidence="16">
    <location>
        <begin position="44"/>
        <end position="54"/>
    </location>
</feature>
<dbReference type="GO" id="GO:0008270">
    <property type="term" value="F:zinc ion binding"/>
    <property type="evidence" value="ECO:0007669"/>
    <property type="project" value="UniProtKB-KW"/>
</dbReference>
<feature type="signal peptide" evidence="18">
    <location>
        <begin position="1"/>
        <end position="20"/>
    </location>
</feature>
<evidence type="ECO:0000256" key="12">
    <source>
        <dbReference type="ARBA" id="ARBA00022989"/>
    </source>
</evidence>
<name>A0AAD8HG30_9APIA</name>
<evidence type="ECO:0000256" key="16">
    <source>
        <dbReference type="SAM" id="MobiDB-lite"/>
    </source>
</evidence>
<evidence type="ECO:0000256" key="3">
    <source>
        <dbReference type="ARBA" id="ARBA00004906"/>
    </source>
</evidence>
<evidence type="ECO:0000256" key="1">
    <source>
        <dbReference type="ARBA" id="ARBA00000900"/>
    </source>
</evidence>
<reference evidence="20" key="1">
    <citation type="submission" date="2023-02" db="EMBL/GenBank/DDBJ databases">
        <title>Genome of toxic invasive species Heracleum sosnowskyi carries increased number of genes despite the absence of recent whole-genome duplications.</title>
        <authorList>
            <person name="Schelkunov M."/>
            <person name="Shtratnikova V."/>
            <person name="Makarenko M."/>
            <person name="Klepikova A."/>
            <person name="Omelchenko D."/>
            <person name="Novikova G."/>
            <person name="Obukhova E."/>
            <person name="Bogdanov V."/>
            <person name="Penin A."/>
            <person name="Logacheva M."/>
        </authorList>
    </citation>
    <scope>NUCLEOTIDE SEQUENCE</scope>
    <source>
        <strain evidence="20">Hsosn_3</strain>
        <tissue evidence="20">Leaf</tissue>
    </source>
</reference>
<dbReference type="CDD" id="cd16461">
    <property type="entry name" value="RING-H2_EL5-like"/>
    <property type="match status" value="1"/>
</dbReference>
<keyword evidence="10" id="KW-0833">Ubl conjugation pathway</keyword>
<keyword evidence="5" id="KW-0808">Transferase</keyword>
<evidence type="ECO:0000256" key="8">
    <source>
        <dbReference type="ARBA" id="ARBA00022729"/>
    </source>
</evidence>
<evidence type="ECO:0000256" key="18">
    <source>
        <dbReference type="SAM" id="SignalP"/>
    </source>
</evidence>
<feature type="compositionally biased region" description="Low complexity" evidence="16">
    <location>
        <begin position="27"/>
        <end position="36"/>
    </location>
</feature>
<evidence type="ECO:0000259" key="19">
    <source>
        <dbReference type="PROSITE" id="PS50089"/>
    </source>
</evidence>
<evidence type="ECO:0000256" key="4">
    <source>
        <dbReference type="ARBA" id="ARBA00012483"/>
    </source>
</evidence>
<evidence type="ECO:0000256" key="17">
    <source>
        <dbReference type="SAM" id="Phobius"/>
    </source>
</evidence>
<evidence type="ECO:0000256" key="5">
    <source>
        <dbReference type="ARBA" id="ARBA00022679"/>
    </source>
</evidence>
<dbReference type="EC" id="2.3.2.27" evidence="4"/>
<comment type="subcellular location">
    <subcellularLocation>
        <location evidence="2">Membrane</location>
        <topology evidence="2">Single-pass membrane protein</topology>
    </subcellularLocation>
</comment>
<dbReference type="GO" id="GO:0061630">
    <property type="term" value="F:ubiquitin protein ligase activity"/>
    <property type="evidence" value="ECO:0007669"/>
    <property type="project" value="UniProtKB-EC"/>
</dbReference>
<evidence type="ECO:0000256" key="2">
    <source>
        <dbReference type="ARBA" id="ARBA00004167"/>
    </source>
</evidence>
<keyword evidence="11" id="KW-0862">Zinc</keyword>
<keyword evidence="21" id="KW-1185">Reference proteome</keyword>
<accession>A0AAD8HG30</accession>
<dbReference type="PROSITE" id="PS50089">
    <property type="entry name" value="ZF_RING_2"/>
    <property type="match status" value="1"/>
</dbReference>
<keyword evidence="9 15" id="KW-0863">Zinc-finger</keyword>
<dbReference type="Pfam" id="PF13639">
    <property type="entry name" value="zf-RING_2"/>
    <property type="match status" value="1"/>
</dbReference>
<dbReference type="InterPro" id="IPR001841">
    <property type="entry name" value="Znf_RING"/>
</dbReference>
<evidence type="ECO:0000313" key="21">
    <source>
        <dbReference type="Proteomes" id="UP001237642"/>
    </source>
</evidence>
<dbReference type="EMBL" id="JAUIZM010000009">
    <property type="protein sequence ID" value="KAK1366755.1"/>
    <property type="molecule type" value="Genomic_DNA"/>
</dbReference>
<organism evidence="20 21">
    <name type="scientific">Heracleum sosnowskyi</name>
    <dbReference type="NCBI Taxonomy" id="360622"/>
    <lineage>
        <taxon>Eukaryota</taxon>
        <taxon>Viridiplantae</taxon>
        <taxon>Streptophyta</taxon>
        <taxon>Embryophyta</taxon>
        <taxon>Tracheophyta</taxon>
        <taxon>Spermatophyta</taxon>
        <taxon>Magnoliopsida</taxon>
        <taxon>eudicotyledons</taxon>
        <taxon>Gunneridae</taxon>
        <taxon>Pentapetalae</taxon>
        <taxon>asterids</taxon>
        <taxon>campanulids</taxon>
        <taxon>Apiales</taxon>
        <taxon>Apiaceae</taxon>
        <taxon>Apioideae</taxon>
        <taxon>apioid superclade</taxon>
        <taxon>Tordylieae</taxon>
        <taxon>Tordyliinae</taxon>
        <taxon>Heracleum</taxon>
    </lineage>
</organism>